<dbReference type="PANTHER" id="PTHR11690:SF222">
    <property type="entry name" value="AMILORIDE-SENSITIVE SODIUM CHANNEL SUBUNIT GAMMA"/>
    <property type="match status" value="1"/>
</dbReference>
<keyword evidence="3 13" id="KW-0813">Transport</keyword>
<gene>
    <name evidence="16" type="primary">Acey_s0011.g1529</name>
    <name evidence="16" type="ORF">Y032_0011g1529</name>
</gene>
<dbReference type="EMBL" id="JARK01001347">
    <property type="protein sequence ID" value="EYC26045.1"/>
    <property type="molecule type" value="Genomic_DNA"/>
</dbReference>
<evidence type="ECO:0000256" key="2">
    <source>
        <dbReference type="ARBA" id="ARBA00007193"/>
    </source>
</evidence>
<dbReference type="STRING" id="53326.A0A016VF86"/>
<keyword evidence="6 15" id="KW-1133">Transmembrane helix</keyword>
<evidence type="ECO:0000256" key="4">
    <source>
        <dbReference type="ARBA" id="ARBA00022461"/>
    </source>
</evidence>
<evidence type="ECO:0000256" key="14">
    <source>
        <dbReference type="SAM" id="MobiDB-lite"/>
    </source>
</evidence>
<evidence type="ECO:0000256" key="15">
    <source>
        <dbReference type="SAM" id="Phobius"/>
    </source>
</evidence>
<keyword evidence="4 13" id="KW-0894">Sodium channel</keyword>
<keyword evidence="10" id="KW-0325">Glycoprotein</keyword>
<accession>A0A016VF86</accession>
<dbReference type="AlphaFoldDB" id="A0A016VF86"/>
<feature type="compositionally biased region" description="Polar residues" evidence="14">
    <location>
        <begin position="55"/>
        <end position="64"/>
    </location>
</feature>
<keyword evidence="11 13" id="KW-0739">Sodium transport</keyword>
<sequence length="494" mass="55753">MGIDLMNIVVCLTKRSTQLMPLKTPALNIESEKALSEKSSNGETRVSHLLPNDVPAQQSLTNLPAPSKKQRHESRGSTSDSTSRLKHRAAGTMRDFMAEYLRKIKDYEGIESMRQETKHFANNTTLHGPKRIYYGKKCSLGFWTIMMVTSLVFLVGQTATLLSMYSSHPIVSQVSFLIKDDGIEFPVITLCNFNPIKKSYIKKMNRTGDVSDEFLNYLLQFLIDTNTLYATADREKMLLGEKALQVYKAKHSNFTVDGFLMDAGFDCQESMMMCSFGGRQFDCCQYMSVIITSLGKCFKLDLRNSDKEWMKKQIEPGVTAGLQIILDAHLEEIFEVIADDIDPIFADDFENGFRYYIHSPNAISYLASDGIIVSPGTSVYSAISTTSYVLLPPEQWGNCTSKWPEGFHILSRQPYSAVKCVSKCKANFFNEKCGCSPFIYDTESLYPMCTPFQTIRCIDDHMKKTVNGGFLKLFALERTLVLEKAVKKKLNDGD</sequence>
<dbReference type="GO" id="GO:0015280">
    <property type="term" value="F:ligand-gated sodium channel activity"/>
    <property type="evidence" value="ECO:0007669"/>
    <property type="project" value="TreeGrafter"/>
</dbReference>
<feature type="region of interest" description="Disordered" evidence="14">
    <location>
        <begin position="33"/>
        <end position="88"/>
    </location>
</feature>
<evidence type="ECO:0000256" key="9">
    <source>
        <dbReference type="ARBA" id="ARBA00023136"/>
    </source>
</evidence>
<evidence type="ECO:0000313" key="16">
    <source>
        <dbReference type="EMBL" id="EYC26045.1"/>
    </source>
</evidence>
<protein>
    <recommendedName>
        <fullName evidence="18">Amiloride-sensitive sodium channel</fullName>
    </recommendedName>
</protein>
<keyword evidence="12 13" id="KW-0407">Ion channel</keyword>
<dbReference type="Pfam" id="PF00858">
    <property type="entry name" value="ASC"/>
    <property type="match status" value="1"/>
</dbReference>
<dbReference type="Gene3D" id="2.60.470.10">
    <property type="entry name" value="Acid-sensing ion channels like domains"/>
    <property type="match status" value="1"/>
</dbReference>
<evidence type="ECO:0000256" key="5">
    <source>
        <dbReference type="ARBA" id="ARBA00022692"/>
    </source>
</evidence>
<keyword evidence="17" id="KW-1185">Reference proteome</keyword>
<comment type="subcellular location">
    <subcellularLocation>
        <location evidence="1">Membrane</location>
        <topology evidence="1">Multi-pass membrane protein</topology>
    </subcellularLocation>
</comment>
<dbReference type="PRINTS" id="PR01078">
    <property type="entry name" value="AMINACHANNEL"/>
</dbReference>
<evidence type="ECO:0000256" key="3">
    <source>
        <dbReference type="ARBA" id="ARBA00022448"/>
    </source>
</evidence>
<dbReference type="OrthoDB" id="8065060at2759"/>
<dbReference type="PANTHER" id="PTHR11690">
    <property type="entry name" value="AMILORIDE-SENSITIVE SODIUM CHANNEL-RELATED"/>
    <property type="match status" value="1"/>
</dbReference>
<proteinExistence type="inferred from homology"/>
<evidence type="ECO:0000256" key="12">
    <source>
        <dbReference type="ARBA" id="ARBA00023303"/>
    </source>
</evidence>
<evidence type="ECO:0000256" key="11">
    <source>
        <dbReference type="ARBA" id="ARBA00023201"/>
    </source>
</evidence>
<comment type="caution">
    <text evidence="16">The sequence shown here is derived from an EMBL/GenBank/DDBJ whole genome shotgun (WGS) entry which is preliminary data.</text>
</comment>
<keyword evidence="8 13" id="KW-0406">Ion transport</keyword>
<feature type="transmembrane region" description="Helical" evidence="15">
    <location>
        <begin position="140"/>
        <end position="165"/>
    </location>
</feature>
<name>A0A016VF86_9BILA</name>
<dbReference type="InterPro" id="IPR001873">
    <property type="entry name" value="ENaC"/>
</dbReference>
<dbReference type="GO" id="GO:0005886">
    <property type="term" value="C:plasma membrane"/>
    <property type="evidence" value="ECO:0007669"/>
    <property type="project" value="TreeGrafter"/>
</dbReference>
<evidence type="ECO:0000256" key="8">
    <source>
        <dbReference type="ARBA" id="ARBA00023065"/>
    </source>
</evidence>
<evidence type="ECO:0000256" key="1">
    <source>
        <dbReference type="ARBA" id="ARBA00004141"/>
    </source>
</evidence>
<keyword evidence="9 15" id="KW-0472">Membrane</keyword>
<evidence type="ECO:0000313" key="17">
    <source>
        <dbReference type="Proteomes" id="UP000024635"/>
    </source>
</evidence>
<comment type="similarity">
    <text evidence="2 13">Belongs to the amiloride-sensitive sodium channel (TC 1.A.6) family.</text>
</comment>
<evidence type="ECO:0000256" key="10">
    <source>
        <dbReference type="ARBA" id="ARBA00023180"/>
    </source>
</evidence>
<keyword evidence="5 13" id="KW-0812">Transmembrane</keyword>
<organism evidence="16 17">
    <name type="scientific">Ancylostoma ceylanicum</name>
    <dbReference type="NCBI Taxonomy" id="53326"/>
    <lineage>
        <taxon>Eukaryota</taxon>
        <taxon>Metazoa</taxon>
        <taxon>Ecdysozoa</taxon>
        <taxon>Nematoda</taxon>
        <taxon>Chromadorea</taxon>
        <taxon>Rhabditida</taxon>
        <taxon>Rhabditina</taxon>
        <taxon>Rhabditomorpha</taxon>
        <taxon>Strongyloidea</taxon>
        <taxon>Ancylostomatidae</taxon>
        <taxon>Ancylostomatinae</taxon>
        <taxon>Ancylostoma</taxon>
    </lineage>
</organism>
<evidence type="ECO:0000256" key="7">
    <source>
        <dbReference type="ARBA" id="ARBA00023053"/>
    </source>
</evidence>
<keyword evidence="7" id="KW-0915">Sodium</keyword>
<evidence type="ECO:0008006" key="18">
    <source>
        <dbReference type="Google" id="ProtNLM"/>
    </source>
</evidence>
<reference evidence="17" key="1">
    <citation type="journal article" date="2015" name="Nat. Genet.">
        <title>The genome and transcriptome of the zoonotic hookworm Ancylostoma ceylanicum identify infection-specific gene families.</title>
        <authorList>
            <person name="Schwarz E.M."/>
            <person name="Hu Y."/>
            <person name="Antoshechkin I."/>
            <person name="Miller M.M."/>
            <person name="Sternberg P.W."/>
            <person name="Aroian R.V."/>
        </authorList>
    </citation>
    <scope>NUCLEOTIDE SEQUENCE</scope>
    <source>
        <strain evidence="17">HY135</strain>
    </source>
</reference>
<evidence type="ECO:0000256" key="13">
    <source>
        <dbReference type="RuleBase" id="RU000679"/>
    </source>
</evidence>
<dbReference type="Proteomes" id="UP000024635">
    <property type="component" value="Unassembled WGS sequence"/>
</dbReference>
<evidence type="ECO:0000256" key="6">
    <source>
        <dbReference type="ARBA" id="ARBA00022989"/>
    </source>
</evidence>